<dbReference type="PROSITE" id="PS51048">
    <property type="entry name" value="SGS"/>
    <property type="match status" value="1"/>
</dbReference>
<feature type="domain" description="SGS" evidence="2">
    <location>
        <begin position="323"/>
        <end position="406"/>
    </location>
</feature>
<evidence type="ECO:0000259" key="2">
    <source>
        <dbReference type="PROSITE" id="PS51048"/>
    </source>
</evidence>
<dbReference type="InterPro" id="IPR044563">
    <property type="entry name" value="Sgt1-like"/>
</dbReference>
<dbReference type="InterPro" id="IPR008978">
    <property type="entry name" value="HSP20-like_chaperone"/>
</dbReference>
<feature type="compositionally biased region" description="Basic and acidic residues" evidence="1">
    <location>
        <begin position="174"/>
        <end position="188"/>
    </location>
</feature>
<evidence type="ECO:0000256" key="1">
    <source>
        <dbReference type="SAM" id="MobiDB-lite"/>
    </source>
</evidence>
<evidence type="ECO:0000313" key="5">
    <source>
        <dbReference type="Proteomes" id="UP000509704"/>
    </source>
</evidence>
<dbReference type="OrthoDB" id="1898560at2759"/>
<protein>
    <recommendedName>
        <fullName evidence="6">CS domain-containing protein</fullName>
    </recommendedName>
</protein>
<dbReference type="InterPro" id="IPR007699">
    <property type="entry name" value="SGS_dom"/>
</dbReference>
<dbReference type="Proteomes" id="UP000509704">
    <property type="component" value="Chromosome 6"/>
</dbReference>
<dbReference type="Pfam" id="PF04969">
    <property type="entry name" value="CS"/>
    <property type="match status" value="1"/>
</dbReference>
<dbReference type="AlphaFoldDB" id="A0A7H9B6U9"/>
<name>A0A7H9B6U9_ZYGMR</name>
<evidence type="ECO:0000259" key="3">
    <source>
        <dbReference type="PROSITE" id="PS51203"/>
    </source>
</evidence>
<feature type="domain" description="CS" evidence="3">
    <location>
        <begin position="198"/>
        <end position="293"/>
    </location>
</feature>
<dbReference type="PANTHER" id="PTHR45862">
    <property type="entry name" value="PROTEIN SGT1 HOMOLOG"/>
    <property type="match status" value="1"/>
</dbReference>
<dbReference type="PROSITE" id="PS51203">
    <property type="entry name" value="CS"/>
    <property type="match status" value="1"/>
</dbReference>
<organism evidence="4 5">
    <name type="scientific">Zygotorulaspora mrakii</name>
    <name type="common">Zygosaccharomyces mrakii</name>
    <dbReference type="NCBI Taxonomy" id="42260"/>
    <lineage>
        <taxon>Eukaryota</taxon>
        <taxon>Fungi</taxon>
        <taxon>Dikarya</taxon>
        <taxon>Ascomycota</taxon>
        <taxon>Saccharomycotina</taxon>
        <taxon>Saccharomycetes</taxon>
        <taxon>Saccharomycetales</taxon>
        <taxon>Saccharomycetaceae</taxon>
        <taxon>Zygotorulaspora</taxon>
    </lineage>
</organism>
<dbReference type="GO" id="GO:0051087">
    <property type="term" value="F:protein-folding chaperone binding"/>
    <property type="evidence" value="ECO:0007669"/>
    <property type="project" value="InterPro"/>
</dbReference>
<feature type="compositionally biased region" description="Polar residues" evidence="1">
    <location>
        <begin position="159"/>
        <end position="172"/>
    </location>
</feature>
<sequence>MPIDKDLKNAYAALYDEHDPLKALKRYDVILEEHPDCLLALVYKAASLEKLYYGFSDWHNEQSLENATQLLSKALAISEERGDRSKIGFVYFRYFVHYYNRKDYDAANRYMILSQKFGYLDATLPMWQSQLNKKLGKLLRKQSNSKPTAQKDAPAKSDSCGSLSNCKDTSIGTADEKPLERDSKKPELEGTQPAAQDPERLRTDWYQTTNTIVLSLFTVNLPQSKEAMHVSVSPDDKKSLEVAYQVASTGSEFQYSIELSHEVDPEVVKINVFTKKIELTLKKIEKLQWKILESSPQATEEDLASSKDVISQNRAVQNEGALDYPSSSTKHIDWSKIDFDEEDDENSGSADAFFQKIYADADPDTRRAMMKSFVESNGTALNTNWNDVSKSFVEPSPPEGMNLKHW</sequence>
<dbReference type="GeneID" id="59237802"/>
<dbReference type="RefSeq" id="XP_037145769.1">
    <property type="nucleotide sequence ID" value="XM_037289874.1"/>
</dbReference>
<dbReference type="KEGG" id="zmk:HG535_0F05560"/>
<dbReference type="Pfam" id="PF05002">
    <property type="entry name" value="SGS"/>
    <property type="match status" value="1"/>
</dbReference>
<keyword evidence="5" id="KW-1185">Reference proteome</keyword>
<accession>A0A7H9B6U9</accession>
<dbReference type="SUPFAM" id="SSF49764">
    <property type="entry name" value="HSP20-like chaperones"/>
    <property type="match status" value="1"/>
</dbReference>
<evidence type="ECO:0008006" key="6">
    <source>
        <dbReference type="Google" id="ProtNLM"/>
    </source>
</evidence>
<gene>
    <name evidence="4" type="ORF">HG535_0F05560</name>
</gene>
<dbReference type="EMBL" id="CP058609">
    <property type="protein sequence ID" value="QLG74044.1"/>
    <property type="molecule type" value="Genomic_DNA"/>
</dbReference>
<dbReference type="CDD" id="cd06466">
    <property type="entry name" value="p23_CS_SGT1_like"/>
    <property type="match status" value="1"/>
</dbReference>
<proteinExistence type="predicted"/>
<dbReference type="Gene3D" id="2.60.40.790">
    <property type="match status" value="1"/>
</dbReference>
<feature type="region of interest" description="Disordered" evidence="1">
    <location>
        <begin position="140"/>
        <end position="200"/>
    </location>
</feature>
<dbReference type="InterPro" id="IPR007052">
    <property type="entry name" value="CS_dom"/>
</dbReference>
<reference evidence="4 5" key="1">
    <citation type="submission" date="2020-07" db="EMBL/GenBank/DDBJ databases">
        <title>The yeast mating-type switching endonuclease HO is a domesticated member of an unorthodox homing genetic element family.</title>
        <authorList>
            <person name="Coughlan A.Y."/>
            <person name="Lombardi L."/>
            <person name="Braun-Galleani S."/>
            <person name="Martos A.R."/>
            <person name="Galeote V."/>
            <person name="Bigey F."/>
            <person name="Dequin S."/>
            <person name="Byrne K.P."/>
            <person name="Wolfe K.H."/>
        </authorList>
    </citation>
    <scope>NUCLEOTIDE SEQUENCE [LARGE SCALE GENOMIC DNA]</scope>
    <source>
        <strain evidence="4 5">NRRL Y-6702</strain>
    </source>
</reference>
<evidence type="ECO:0000313" key="4">
    <source>
        <dbReference type="EMBL" id="QLG74044.1"/>
    </source>
</evidence>